<gene>
    <name evidence="1" type="ORF">WDU99_13840</name>
</gene>
<keyword evidence="2" id="KW-1185">Reference proteome</keyword>
<evidence type="ECO:0000313" key="2">
    <source>
        <dbReference type="Proteomes" id="UP001371224"/>
    </source>
</evidence>
<accession>A0ABU8LGF4</accession>
<reference evidence="1 2" key="1">
    <citation type="submission" date="2024-02" db="EMBL/GenBank/DDBJ databases">
        <authorList>
            <person name="Saticioglu I.B."/>
        </authorList>
    </citation>
    <scope>NUCLEOTIDE SEQUENCE [LARGE SCALE GENOMIC DNA]</scope>
    <source>
        <strain evidence="1 2">Mu-80</strain>
    </source>
</reference>
<comment type="caution">
    <text evidence="1">The sequence shown here is derived from an EMBL/GenBank/DDBJ whole genome shotgun (WGS) entry which is preliminary data.</text>
</comment>
<proteinExistence type="predicted"/>
<sequence>MQLDATAWTAGVIRNDSDTPARVMGTPGAWGVDATGTNVIPVGGYFQRHTDELYPGDFAEFQVTSAPVTAEELAAVVEWRYQGDDEYLSARWYTTPDCSNRAPIVVHIMP</sequence>
<dbReference type="Proteomes" id="UP001371224">
    <property type="component" value="Unassembled WGS sequence"/>
</dbReference>
<name>A0ABU8LGF4_9MICO</name>
<protein>
    <submittedName>
        <fullName evidence="1">Uncharacterized protein</fullName>
    </submittedName>
</protein>
<organism evidence="1 2">
    <name type="scientific">Microbacterium bandirmense</name>
    <dbReference type="NCBI Taxonomy" id="3122050"/>
    <lineage>
        <taxon>Bacteria</taxon>
        <taxon>Bacillati</taxon>
        <taxon>Actinomycetota</taxon>
        <taxon>Actinomycetes</taxon>
        <taxon>Micrococcales</taxon>
        <taxon>Microbacteriaceae</taxon>
        <taxon>Microbacterium</taxon>
    </lineage>
</organism>
<dbReference type="EMBL" id="JBBDGM010000013">
    <property type="protein sequence ID" value="MEJ1089397.1"/>
    <property type="molecule type" value="Genomic_DNA"/>
</dbReference>
<evidence type="ECO:0000313" key="1">
    <source>
        <dbReference type="EMBL" id="MEJ1089397.1"/>
    </source>
</evidence>
<dbReference type="RefSeq" id="WP_337333042.1">
    <property type="nucleotide sequence ID" value="NZ_JBBDGM010000013.1"/>
</dbReference>